<organism evidence="15">
    <name type="scientific">marine sediment metagenome</name>
    <dbReference type="NCBI Taxonomy" id="412755"/>
    <lineage>
        <taxon>unclassified sequences</taxon>
        <taxon>metagenomes</taxon>
        <taxon>ecological metagenomes</taxon>
    </lineage>
</organism>
<evidence type="ECO:0000256" key="7">
    <source>
        <dbReference type="ARBA" id="ARBA00022694"/>
    </source>
</evidence>
<evidence type="ECO:0000256" key="12">
    <source>
        <dbReference type="ARBA" id="ARBA00029774"/>
    </source>
</evidence>
<keyword evidence="11" id="KW-0067">ATP-binding</keyword>
<dbReference type="PROSITE" id="PS51163">
    <property type="entry name" value="YRDC"/>
    <property type="match status" value="1"/>
</dbReference>
<keyword evidence="8" id="KW-0548">Nucleotidyltransferase</keyword>
<dbReference type="InterPro" id="IPR050156">
    <property type="entry name" value="TC-AMP_synthase_SUA5"/>
</dbReference>
<dbReference type="GO" id="GO:0000049">
    <property type="term" value="F:tRNA binding"/>
    <property type="evidence" value="ECO:0007669"/>
    <property type="project" value="TreeGrafter"/>
</dbReference>
<comment type="caution">
    <text evidence="15">The sequence shown here is derived from an EMBL/GenBank/DDBJ whole genome shotgun (WGS) entry which is preliminary data.</text>
</comment>
<dbReference type="EMBL" id="LAZR01020754">
    <property type="protein sequence ID" value="KKL87735.1"/>
    <property type="molecule type" value="Genomic_DNA"/>
</dbReference>
<dbReference type="PANTHER" id="PTHR17490">
    <property type="entry name" value="SUA5"/>
    <property type="match status" value="1"/>
</dbReference>
<evidence type="ECO:0000256" key="3">
    <source>
        <dbReference type="ARBA" id="ARBA00011063"/>
    </source>
</evidence>
<dbReference type="InterPro" id="IPR023485">
    <property type="entry name" value="Ptyr_pPase"/>
</dbReference>
<dbReference type="InterPro" id="IPR017867">
    <property type="entry name" value="Tyr_phospatase_low_mol_wt"/>
</dbReference>
<keyword evidence="5" id="KW-0963">Cytoplasm</keyword>
<feature type="domain" description="YrdC-like" evidence="14">
    <location>
        <begin position="21"/>
        <end position="215"/>
    </location>
</feature>
<dbReference type="Gene3D" id="3.40.50.2300">
    <property type="match status" value="1"/>
</dbReference>
<dbReference type="InterPro" id="IPR036196">
    <property type="entry name" value="Ptyr_pPase_sf"/>
</dbReference>
<proteinExistence type="inferred from homology"/>
<evidence type="ECO:0000256" key="5">
    <source>
        <dbReference type="ARBA" id="ARBA00022490"/>
    </source>
</evidence>
<evidence type="ECO:0000256" key="6">
    <source>
        <dbReference type="ARBA" id="ARBA00022679"/>
    </source>
</evidence>
<sequence>MATRIIKVDPDQWTAEDKASRAALTPAVRAIRAGKLVAFPTETVYGVGVVATDAGAVGRLRDLKARPKSAFTVHLASPADAMKYVEDVPMRARTLMAKAWPGPVTILLPTGGRFADPSLRSGALYRRMVQDDVVGLRCPRNPIARDLLARAGEPVLATSANLAGKKAPADAEGVLKQLSDRVDVLVDSGPTRYRKGSTIVAFEGEDYRVIRSGVYDAGAVARLMRRRILFVCTGNTCRSPMAAALARKLLAERLGCPPEKLTDCGQEVVSAGTFGFSGARATGEAVAAAEKRGAELSRHRSRKLTTELINASDLVFCMTGRHVAEVSRRADGAAAKTYRLDPGGDIADPIGAGVDIYVQVADRIEAALRERMRENLL</sequence>
<evidence type="ECO:0000256" key="13">
    <source>
        <dbReference type="ARBA" id="ARBA00048366"/>
    </source>
</evidence>
<name>A0A0F9I1M3_9ZZZZ</name>
<reference evidence="15" key="1">
    <citation type="journal article" date="2015" name="Nature">
        <title>Complex archaea that bridge the gap between prokaryotes and eukaryotes.</title>
        <authorList>
            <person name="Spang A."/>
            <person name="Saw J.H."/>
            <person name="Jorgensen S.L."/>
            <person name="Zaremba-Niedzwiedzka K."/>
            <person name="Martijn J."/>
            <person name="Lind A.E."/>
            <person name="van Eijk R."/>
            <person name="Schleper C."/>
            <person name="Guy L."/>
            <person name="Ettema T.J."/>
        </authorList>
    </citation>
    <scope>NUCLEOTIDE SEQUENCE</scope>
</reference>
<evidence type="ECO:0000259" key="14">
    <source>
        <dbReference type="PROSITE" id="PS51163"/>
    </source>
</evidence>
<dbReference type="NCBIfam" id="TIGR00057">
    <property type="entry name" value="L-threonylcarbamoyladenylate synthase"/>
    <property type="match status" value="1"/>
</dbReference>
<dbReference type="GO" id="GO:0005524">
    <property type="term" value="F:ATP binding"/>
    <property type="evidence" value="ECO:0007669"/>
    <property type="project" value="UniProtKB-KW"/>
</dbReference>
<gene>
    <name evidence="15" type="ORF">LCGC14_1931750</name>
</gene>
<dbReference type="SMART" id="SM00226">
    <property type="entry name" value="LMWPc"/>
    <property type="match status" value="1"/>
</dbReference>
<dbReference type="PRINTS" id="PR00719">
    <property type="entry name" value="LMWPTPASE"/>
</dbReference>
<dbReference type="Gene3D" id="3.90.870.10">
    <property type="entry name" value="DHBP synthase"/>
    <property type="match status" value="1"/>
</dbReference>
<protein>
    <recommendedName>
        <fullName evidence="12">L-threonylcarbamoyladenylate synthase</fullName>
        <ecNumber evidence="4">2.7.7.87</ecNumber>
    </recommendedName>
    <alternativeName>
        <fullName evidence="12">L-threonylcarbamoyladenylate synthase</fullName>
    </alternativeName>
</protein>
<keyword evidence="10" id="KW-0378">Hydrolase</keyword>
<dbReference type="SUPFAM" id="SSF52788">
    <property type="entry name" value="Phosphotyrosine protein phosphatases I"/>
    <property type="match status" value="1"/>
</dbReference>
<evidence type="ECO:0000313" key="15">
    <source>
        <dbReference type="EMBL" id="KKL87735.1"/>
    </source>
</evidence>
<dbReference type="GO" id="GO:0061710">
    <property type="term" value="F:L-threonylcarbamoyladenylate synthase"/>
    <property type="evidence" value="ECO:0007669"/>
    <property type="project" value="UniProtKB-EC"/>
</dbReference>
<dbReference type="GO" id="GO:0005737">
    <property type="term" value="C:cytoplasm"/>
    <property type="evidence" value="ECO:0007669"/>
    <property type="project" value="UniProtKB-SubCell"/>
</dbReference>
<comment type="catalytic activity">
    <reaction evidence="13">
        <text>L-threonine + hydrogencarbonate + ATP = L-threonylcarbamoyladenylate + diphosphate + H2O</text>
        <dbReference type="Rhea" id="RHEA:36407"/>
        <dbReference type="ChEBI" id="CHEBI:15377"/>
        <dbReference type="ChEBI" id="CHEBI:17544"/>
        <dbReference type="ChEBI" id="CHEBI:30616"/>
        <dbReference type="ChEBI" id="CHEBI:33019"/>
        <dbReference type="ChEBI" id="CHEBI:57926"/>
        <dbReference type="ChEBI" id="CHEBI:73682"/>
        <dbReference type="EC" id="2.7.7.87"/>
    </reaction>
</comment>
<evidence type="ECO:0000256" key="11">
    <source>
        <dbReference type="ARBA" id="ARBA00022840"/>
    </source>
</evidence>
<dbReference type="Pfam" id="PF01300">
    <property type="entry name" value="Sua5_yciO_yrdC"/>
    <property type="match status" value="1"/>
</dbReference>
<evidence type="ECO:0000256" key="8">
    <source>
        <dbReference type="ARBA" id="ARBA00022695"/>
    </source>
</evidence>
<dbReference type="Pfam" id="PF01451">
    <property type="entry name" value="LMWPc"/>
    <property type="match status" value="1"/>
</dbReference>
<dbReference type="GO" id="GO:0003725">
    <property type="term" value="F:double-stranded RNA binding"/>
    <property type="evidence" value="ECO:0007669"/>
    <property type="project" value="InterPro"/>
</dbReference>
<dbReference type="EC" id="2.7.7.87" evidence="4"/>
<comment type="similarity">
    <text evidence="3">Belongs to the low molecular weight phosphotyrosine protein phosphatase family.</text>
</comment>
<dbReference type="GO" id="GO:0004725">
    <property type="term" value="F:protein tyrosine phosphatase activity"/>
    <property type="evidence" value="ECO:0007669"/>
    <property type="project" value="InterPro"/>
</dbReference>
<comment type="subcellular location">
    <subcellularLocation>
        <location evidence="1">Cytoplasm</location>
    </subcellularLocation>
</comment>
<dbReference type="AlphaFoldDB" id="A0A0F9I1M3"/>
<evidence type="ECO:0000256" key="4">
    <source>
        <dbReference type="ARBA" id="ARBA00012584"/>
    </source>
</evidence>
<dbReference type="GO" id="GO:0008033">
    <property type="term" value="P:tRNA processing"/>
    <property type="evidence" value="ECO:0007669"/>
    <property type="project" value="UniProtKB-KW"/>
</dbReference>
<evidence type="ECO:0000256" key="2">
    <source>
        <dbReference type="ARBA" id="ARBA00007663"/>
    </source>
</evidence>
<dbReference type="InterPro" id="IPR006070">
    <property type="entry name" value="Sua5-like_dom"/>
</dbReference>
<keyword evidence="6" id="KW-0808">Transferase</keyword>
<accession>A0A0F9I1M3</accession>
<dbReference type="PANTHER" id="PTHR17490:SF16">
    <property type="entry name" value="THREONYLCARBAMOYL-AMP SYNTHASE"/>
    <property type="match status" value="1"/>
</dbReference>
<comment type="similarity">
    <text evidence="2">Belongs to the SUA5 family.</text>
</comment>
<keyword evidence="9" id="KW-0547">Nucleotide-binding</keyword>
<evidence type="ECO:0000256" key="10">
    <source>
        <dbReference type="ARBA" id="ARBA00022801"/>
    </source>
</evidence>
<dbReference type="SUPFAM" id="SSF55821">
    <property type="entry name" value="YrdC/RibB"/>
    <property type="match status" value="1"/>
</dbReference>
<evidence type="ECO:0000256" key="9">
    <source>
        <dbReference type="ARBA" id="ARBA00022741"/>
    </source>
</evidence>
<keyword evidence="7" id="KW-0819">tRNA processing</keyword>
<dbReference type="InterPro" id="IPR017945">
    <property type="entry name" value="DHBP_synth_RibB-like_a/b_dom"/>
</dbReference>
<evidence type="ECO:0000256" key="1">
    <source>
        <dbReference type="ARBA" id="ARBA00004496"/>
    </source>
</evidence>
<dbReference type="GO" id="GO:0006450">
    <property type="term" value="P:regulation of translational fidelity"/>
    <property type="evidence" value="ECO:0007669"/>
    <property type="project" value="TreeGrafter"/>
</dbReference>